<evidence type="ECO:0000313" key="3">
    <source>
        <dbReference type="Proteomes" id="UP001454036"/>
    </source>
</evidence>
<name>A0AAV3RY34_LITER</name>
<dbReference type="GO" id="GO:0006315">
    <property type="term" value="P:homing of group II introns"/>
    <property type="evidence" value="ECO:0007669"/>
    <property type="project" value="TreeGrafter"/>
</dbReference>
<dbReference type="GO" id="GO:0005739">
    <property type="term" value="C:mitochondrion"/>
    <property type="evidence" value="ECO:0007669"/>
    <property type="project" value="TreeGrafter"/>
</dbReference>
<comment type="caution">
    <text evidence="2">The sequence shown here is derived from an EMBL/GenBank/DDBJ whole genome shotgun (WGS) entry which is preliminary data.</text>
</comment>
<evidence type="ECO:0000259" key="1">
    <source>
        <dbReference type="Pfam" id="PF01348"/>
    </source>
</evidence>
<dbReference type="EMBL" id="BAABME010013563">
    <property type="protein sequence ID" value="GAA0186309.1"/>
    <property type="molecule type" value="Genomic_DNA"/>
</dbReference>
<dbReference type="PANTHER" id="PTHR33642:SF4">
    <property type="entry name" value="COX1_OXI3 INTRON 1 PROTEIN-RELATED"/>
    <property type="match status" value="1"/>
</dbReference>
<organism evidence="2 3">
    <name type="scientific">Lithospermum erythrorhizon</name>
    <name type="common">Purple gromwell</name>
    <name type="synonym">Lithospermum officinale var. erythrorhizon</name>
    <dbReference type="NCBI Taxonomy" id="34254"/>
    <lineage>
        <taxon>Eukaryota</taxon>
        <taxon>Viridiplantae</taxon>
        <taxon>Streptophyta</taxon>
        <taxon>Embryophyta</taxon>
        <taxon>Tracheophyta</taxon>
        <taxon>Spermatophyta</taxon>
        <taxon>Magnoliopsida</taxon>
        <taxon>eudicotyledons</taxon>
        <taxon>Gunneridae</taxon>
        <taxon>Pentapetalae</taxon>
        <taxon>asterids</taxon>
        <taxon>lamiids</taxon>
        <taxon>Boraginales</taxon>
        <taxon>Boraginaceae</taxon>
        <taxon>Boraginoideae</taxon>
        <taxon>Lithospermeae</taxon>
        <taxon>Lithospermum</taxon>
    </lineage>
</organism>
<evidence type="ECO:0000313" key="2">
    <source>
        <dbReference type="EMBL" id="GAA0186309.1"/>
    </source>
</evidence>
<dbReference type="GO" id="GO:0003964">
    <property type="term" value="F:RNA-directed DNA polymerase activity"/>
    <property type="evidence" value="ECO:0007669"/>
    <property type="project" value="TreeGrafter"/>
</dbReference>
<proteinExistence type="predicted"/>
<dbReference type="GO" id="GO:0090615">
    <property type="term" value="P:mitochondrial mRNA processing"/>
    <property type="evidence" value="ECO:0007669"/>
    <property type="project" value="TreeGrafter"/>
</dbReference>
<dbReference type="PANTHER" id="PTHR33642">
    <property type="entry name" value="COX1/OXI3 INTRON 1 PROTEIN-RELATED"/>
    <property type="match status" value="1"/>
</dbReference>
<reference evidence="2 3" key="1">
    <citation type="submission" date="2024-01" db="EMBL/GenBank/DDBJ databases">
        <title>The complete chloroplast genome sequence of Lithospermum erythrorhizon: insights into the phylogenetic relationship among Boraginaceae species and the maternal lineages of purple gromwells.</title>
        <authorList>
            <person name="Okada T."/>
            <person name="Watanabe K."/>
        </authorList>
    </citation>
    <scope>NUCLEOTIDE SEQUENCE [LARGE SCALE GENOMIC DNA]</scope>
</reference>
<gene>
    <name evidence="2" type="ORF">LIER_33597</name>
</gene>
<keyword evidence="3" id="KW-1185">Reference proteome</keyword>
<feature type="domain" description="Domain X" evidence="1">
    <location>
        <begin position="558"/>
        <end position="661"/>
    </location>
</feature>
<sequence length="786" mass="90144">MILHLWKARSTSFTASAIVARTLNVIAASFQQTAHFSQLASPLNLNLSEPVTRPELKALVLSHYHEGKFHNLFHEVVALPSVLLLACQNLKQANHGAHKHIGTLHEPPQLSLNCVSTHFFSLQQLSSQLSEDKFDIESCCFSIPSSSTYERDSLVLPNLLLKVVIEAIRMVFEIVYDDRFVTFCYGGRVDMGRHTAIRYLKNSLENPSWWFSVSFSKKKFGSQHVDKLCVIIGSKIKDNAMIDTIKKLFETGVLSIEVGGCYLGRGFVQECSLISILINIYFHGLDQEIQELRLKINRGNPRFDDKELAIGVTNSVSFRPIKMYAVRYLDEILIATSGTKMLMMELKNKFEMYLEKDMELSVDKVKTVIRSALSDNIVFLGMELQAVTPSVLRPSLSEKAIRARRKHLRQKEVERLELRNAKETNRKKLGMKIMSHLFKKLKKSSGSKSDFQIENEVRQIFNTWGDEVVQEYLESVEERAQWYRRLSGGDFLSLERIRNQLPPELVSAYDNFQEQVVKYLNPIKAKRALEEKERLREEQEEQKYAARTVEDLTKLCIKVDAPIELVRKAVQNFGFTNHMGRPRPISLLMALEDADIVKWYAGVGRRWLDYFCCCHNFKNVKTVVSYHLRFSCLLTLAEKHESTKKEAIQHYTKDLKTLDLNGSETMYFPTEREVAMMRDGNLADPKPVDGAITMALIRLASDEPPYRCVAHFCNRTDTTVYRIRLLESDLNQKNKNGRKKVVLGMGSIHQSMNKKCLPLCSDHISELYLGRLTLQDIDCTSFVDVD</sequence>
<dbReference type="Pfam" id="PF01348">
    <property type="entry name" value="Intron_maturas2"/>
    <property type="match status" value="1"/>
</dbReference>
<dbReference type="InterPro" id="IPR024937">
    <property type="entry name" value="Domain_X"/>
</dbReference>
<accession>A0AAV3RY34</accession>
<dbReference type="CDD" id="cd01651">
    <property type="entry name" value="RT_G2_intron"/>
    <property type="match status" value="1"/>
</dbReference>
<protein>
    <recommendedName>
        <fullName evidence="1">Domain X domain-containing protein</fullName>
    </recommendedName>
</protein>
<dbReference type="AlphaFoldDB" id="A0AAV3RY34"/>
<dbReference type="Proteomes" id="UP001454036">
    <property type="component" value="Unassembled WGS sequence"/>
</dbReference>